<reference evidence="1" key="1">
    <citation type="submission" date="2021-05" db="EMBL/GenBank/DDBJ databases">
        <authorList>
            <person name="Alioto T."/>
            <person name="Alioto T."/>
            <person name="Gomez Garrido J."/>
        </authorList>
    </citation>
    <scope>NUCLEOTIDE SEQUENCE</scope>
</reference>
<dbReference type="EMBL" id="HBUE01134329">
    <property type="protein sequence ID" value="CAG6497992.1"/>
    <property type="molecule type" value="Transcribed_RNA"/>
</dbReference>
<dbReference type="EMBL" id="HBUE01134326">
    <property type="protein sequence ID" value="CAG6497989.1"/>
    <property type="molecule type" value="Transcribed_RNA"/>
</dbReference>
<proteinExistence type="predicted"/>
<dbReference type="EMBL" id="HBUE01134327">
    <property type="protein sequence ID" value="CAG6497990.1"/>
    <property type="molecule type" value="Transcribed_RNA"/>
</dbReference>
<dbReference type="EMBL" id="HBUE01134325">
    <property type="protein sequence ID" value="CAG6497988.1"/>
    <property type="molecule type" value="Transcribed_RNA"/>
</dbReference>
<dbReference type="AlphaFoldDB" id="A0A8D8CSF3"/>
<organism evidence="1">
    <name type="scientific">Culex pipiens</name>
    <name type="common">House mosquito</name>
    <dbReference type="NCBI Taxonomy" id="7175"/>
    <lineage>
        <taxon>Eukaryota</taxon>
        <taxon>Metazoa</taxon>
        <taxon>Ecdysozoa</taxon>
        <taxon>Arthropoda</taxon>
        <taxon>Hexapoda</taxon>
        <taxon>Insecta</taxon>
        <taxon>Pterygota</taxon>
        <taxon>Neoptera</taxon>
        <taxon>Endopterygota</taxon>
        <taxon>Diptera</taxon>
        <taxon>Nematocera</taxon>
        <taxon>Culicoidea</taxon>
        <taxon>Culicidae</taxon>
        <taxon>Culicinae</taxon>
        <taxon>Culicini</taxon>
        <taxon>Culex</taxon>
        <taxon>Culex</taxon>
    </lineage>
</organism>
<dbReference type="EMBL" id="HBUE01251215">
    <property type="protein sequence ID" value="CAG6554440.1"/>
    <property type="molecule type" value="Transcribed_RNA"/>
</dbReference>
<dbReference type="EMBL" id="HBUE01146305">
    <property type="protein sequence ID" value="CAG6503191.1"/>
    <property type="molecule type" value="Transcribed_RNA"/>
</dbReference>
<name>A0A8D8CSF3_CULPI</name>
<sequence>MASFRSGTGLEFCDGAFDSLFFFMTFAYIPSKSFEGLFFGLIAFPLANCCPEPSSFPPPTAIFSRDVLYSMTDAAEFRPEDDVATPITVCDELFELIEVRFELLNWKLDPAPGPPPPETADWCLSVFGVGGRGELAWRFSGLGEPRLPTELVQLELDAWREWAYAAAECAE</sequence>
<dbReference type="EMBL" id="HBUE01251213">
    <property type="protein sequence ID" value="CAG6554438.1"/>
    <property type="molecule type" value="Transcribed_RNA"/>
</dbReference>
<dbReference type="EMBL" id="HBUE01251214">
    <property type="protein sequence ID" value="CAG6554439.1"/>
    <property type="molecule type" value="Transcribed_RNA"/>
</dbReference>
<evidence type="ECO:0000313" key="1">
    <source>
        <dbReference type="EMBL" id="CAG6497989.1"/>
    </source>
</evidence>
<protein>
    <submittedName>
        <fullName evidence="1">(northern house mosquito) hypothetical protein</fullName>
    </submittedName>
</protein>
<accession>A0A8D8CSF3</accession>
<dbReference type="EMBL" id="HBUE01146307">
    <property type="protein sequence ID" value="CAG6503193.1"/>
    <property type="molecule type" value="Transcribed_RNA"/>
</dbReference>
<dbReference type="EMBL" id="HBUE01146306">
    <property type="protein sequence ID" value="CAG6503192.1"/>
    <property type="molecule type" value="Transcribed_RNA"/>
</dbReference>
<dbReference type="EMBL" id="HBUE01134328">
    <property type="protein sequence ID" value="CAG6497991.1"/>
    <property type="molecule type" value="Transcribed_RNA"/>
</dbReference>